<evidence type="ECO:0000313" key="3">
    <source>
        <dbReference type="Proteomes" id="UP000001977"/>
    </source>
</evidence>
<dbReference type="HOGENOM" id="CLU_3261883_0_0_4"/>
<dbReference type="KEGG" id="bav:BAV1858"/>
<evidence type="ECO:0000256" key="1">
    <source>
        <dbReference type="SAM" id="MobiDB-lite"/>
    </source>
</evidence>
<evidence type="ECO:0000313" key="2">
    <source>
        <dbReference type="EMBL" id="CAJ49467.1"/>
    </source>
</evidence>
<reference evidence="2 3" key="1">
    <citation type="journal article" date="2006" name="J. Bacteriol.">
        <title>Comparison of the genome sequence of the poultry pathogen Bordetella avium with those of B. bronchiseptica, B. pertussis, and B. parapertussis reveals extensive diversity in surface structures associated with host interaction.</title>
        <authorList>
            <person name="Sebaihia M."/>
            <person name="Preston A."/>
            <person name="Maskell D.J."/>
            <person name="Kuzmiak H."/>
            <person name="Connell T.D."/>
            <person name="King N.D."/>
            <person name="Orndorff P.E."/>
            <person name="Miyamoto D.M."/>
            <person name="Thomson N.R."/>
            <person name="Harris D."/>
            <person name="Goble A."/>
            <person name="Lord A."/>
            <person name="Murphy L."/>
            <person name="Quail M.A."/>
            <person name="Rutter S."/>
            <person name="Squares R."/>
            <person name="Squares S."/>
            <person name="Woodward J."/>
            <person name="Parkhill J."/>
            <person name="Temple L.M."/>
        </authorList>
    </citation>
    <scope>NUCLEOTIDE SEQUENCE [LARGE SCALE GENOMIC DNA]</scope>
    <source>
        <strain evidence="2 3">197N</strain>
    </source>
</reference>
<keyword evidence="3" id="KW-1185">Reference proteome</keyword>
<dbReference type="AlphaFoldDB" id="Q2L0N8"/>
<accession>Q2L0N8</accession>
<protein>
    <submittedName>
        <fullName evidence="2">Uncharacterized protein</fullName>
    </submittedName>
</protein>
<dbReference type="EMBL" id="AM167904">
    <property type="protein sequence ID" value="CAJ49467.1"/>
    <property type="molecule type" value="Genomic_DNA"/>
</dbReference>
<dbReference type="Proteomes" id="UP000001977">
    <property type="component" value="Chromosome"/>
</dbReference>
<organism evidence="2 3">
    <name type="scientific">Bordetella avium (strain 197N)</name>
    <dbReference type="NCBI Taxonomy" id="360910"/>
    <lineage>
        <taxon>Bacteria</taxon>
        <taxon>Pseudomonadati</taxon>
        <taxon>Pseudomonadota</taxon>
        <taxon>Betaproteobacteria</taxon>
        <taxon>Burkholderiales</taxon>
        <taxon>Alcaligenaceae</taxon>
        <taxon>Bordetella</taxon>
    </lineage>
</organism>
<name>Q2L0N8_BORA1</name>
<feature type="non-terminal residue" evidence="2">
    <location>
        <position position="1"/>
    </location>
</feature>
<feature type="region of interest" description="Disordered" evidence="1">
    <location>
        <begin position="1"/>
        <end position="42"/>
    </location>
</feature>
<proteinExistence type="predicted"/>
<gene>
    <name evidence="2" type="ordered locus">BAV1858</name>
</gene>
<dbReference type="STRING" id="360910.BAV1858"/>
<sequence length="42" mass="4096">VGGEAGHGQLLYEAGAGMESTGDNGSSGLMGKSRSISNEQGV</sequence>